<dbReference type="Gene3D" id="3.40.50.200">
    <property type="entry name" value="Peptidase S8/S53 domain"/>
    <property type="match status" value="1"/>
</dbReference>
<dbReference type="VEuPathDB" id="FungiDB:CJI97_004900"/>
<dbReference type="InterPro" id="IPR034193">
    <property type="entry name" value="PCSK9_ProteinaseK-like"/>
</dbReference>
<dbReference type="PROSITE" id="PS00138">
    <property type="entry name" value="SUBTILASE_SER"/>
    <property type="match status" value="1"/>
</dbReference>
<feature type="active site" description="Charge relay system" evidence="5">
    <location>
        <position position="386"/>
    </location>
</feature>
<dbReference type="InterPro" id="IPR000209">
    <property type="entry name" value="Peptidase_S8/S53_dom"/>
</dbReference>
<feature type="active site" description="Charge relay system" evidence="5">
    <location>
        <position position="226"/>
    </location>
</feature>
<dbReference type="InterPro" id="IPR010259">
    <property type="entry name" value="S8pro/Inhibitor_I9"/>
</dbReference>
<feature type="domain" description="Peptidase S8/S53" evidence="8">
    <location>
        <begin position="185"/>
        <end position="407"/>
    </location>
</feature>
<dbReference type="InterPro" id="IPR023827">
    <property type="entry name" value="Peptidase_S8_Asp-AS"/>
</dbReference>
<accession>A0A0L0NZS9</accession>
<dbReference type="InterPro" id="IPR050131">
    <property type="entry name" value="Peptidase_S8_subtilisin-like"/>
</dbReference>
<dbReference type="InterPro" id="IPR023828">
    <property type="entry name" value="Peptidase_S8_Ser-AS"/>
</dbReference>
<comment type="similarity">
    <text evidence="1 5 6">Belongs to the peptidase S8 family.</text>
</comment>
<proteinExistence type="inferred from homology"/>
<dbReference type="FunFam" id="3.40.50.200:FF:000007">
    <property type="entry name" value="Subtilisin-like serine protease"/>
    <property type="match status" value="1"/>
</dbReference>
<feature type="chain" id="PRO_5005545462" description="Peptidase S8/S53 domain-containing protein" evidence="7">
    <location>
        <begin position="23"/>
        <end position="458"/>
    </location>
</feature>
<dbReference type="VEuPathDB" id="FungiDB:CJJ07_004515"/>
<dbReference type="EMBL" id="LGST01000025">
    <property type="protein sequence ID" value="KND99250.1"/>
    <property type="molecule type" value="Genomic_DNA"/>
</dbReference>
<dbReference type="Pfam" id="PF05922">
    <property type="entry name" value="Inhibitor_I9"/>
    <property type="match status" value="1"/>
</dbReference>
<dbReference type="SUPFAM" id="SSF54897">
    <property type="entry name" value="Protease propeptides/inhibitors"/>
    <property type="match status" value="1"/>
</dbReference>
<dbReference type="VEuPathDB" id="FungiDB:CJI96_0004598"/>
<dbReference type="PROSITE" id="PS51892">
    <property type="entry name" value="SUBTILASE"/>
    <property type="match status" value="1"/>
</dbReference>
<evidence type="ECO:0000313" key="10">
    <source>
        <dbReference type="EMBL" id="KND99250.1"/>
    </source>
</evidence>
<dbReference type="PRINTS" id="PR00723">
    <property type="entry name" value="SUBTILISIN"/>
</dbReference>
<keyword evidence="3 5" id="KW-0378">Hydrolase</keyword>
<feature type="active site" description="Charge relay system" evidence="5">
    <location>
        <position position="194"/>
    </location>
</feature>
<dbReference type="PANTHER" id="PTHR43806:SF11">
    <property type="entry name" value="CEREVISIN-RELATED"/>
    <property type="match status" value="1"/>
</dbReference>
<evidence type="ECO:0000256" key="6">
    <source>
        <dbReference type="RuleBase" id="RU003355"/>
    </source>
</evidence>
<dbReference type="Pfam" id="PF00082">
    <property type="entry name" value="Peptidase_S8"/>
    <property type="match status" value="1"/>
</dbReference>
<dbReference type="InterPro" id="IPR036852">
    <property type="entry name" value="Peptidase_S8/S53_dom_sf"/>
</dbReference>
<organism evidence="10 11">
    <name type="scientific">Candidozyma auris</name>
    <name type="common">Yeast</name>
    <name type="synonym">Candida auris</name>
    <dbReference type="NCBI Taxonomy" id="498019"/>
    <lineage>
        <taxon>Eukaryota</taxon>
        <taxon>Fungi</taxon>
        <taxon>Dikarya</taxon>
        <taxon>Ascomycota</taxon>
        <taxon>Saccharomycotina</taxon>
        <taxon>Pichiomycetes</taxon>
        <taxon>Metschnikowiaceae</taxon>
        <taxon>Candidozyma</taxon>
    </lineage>
</organism>
<dbReference type="GO" id="GO:0004252">
    <property type="term" value="F:serine-type endopeptidase activity"/>
    <property type="evidence" value="ECO:0007669"/>
    <property type="project" value="UniProtKB-UniRule"/>
</dbReference>
<dbReference type="AlphaFoldDB" id="A0A0L0NZS9"/>
<name>A0A0L0NZS9_CANAR</name>
<dbReference type="InterPro" id="IPR022398">
    <property type="entry name" value="Peptidase_S8_His-AS"/>
</dbReference>
<protein>
    <recommendedName>
        <fullName evidence="12">Peptidase S8/S53 domain-containing protein</fullName>
    </recommendedName>
</protein>
<dbReference type="SUPFAM" id="SSF52743">
    <property type="entry name" value="Subtilisin-like"/>
    <property type="match status" value="1"/>
</dbReference>
<evidence type="ECO:0000256" key="2">
    <source>
        <dbReference type="ARBA" id="ARBA00022670"/>
    </source>
</evidence>
<dbReference type="InterPro" id="IPR037045">
    <property type="entry name" value="S8pro/Inhibitor_I9_sf"/>
</dbReference>
<feature type="domain" description="Inhibitor I9" evidence="9">
    <location>
        <begin position="68"/>
        <end position="148"/>
    </location>
</feature>
<feature type="signal peptide" evidence="7">
    <location>
        <begin position="1"/>
        <end position="22"/>
    </location>
</feature>
<dbReference type="PANTHER" id="PTHR43806">
    <property type="entry name" value="PEPTIDASE S8"/>
    <property type="match status" value="1"/>
</dbReference>
<dbReference type="VEuPathDB" id="FungiDB:B9J08_004552"/>
<dbReference type="CDD" id="cd04077">
    <property type="entry name" value="Peptidases_S8_PCSK9_ProteinaseK_like"/>
    <property type="match status" value="1"/>
</dbReference>
<sequence>MHLRLAFTLALATAMVLPSLNGFDLEAVFGESALLSHDNRDVQENNKASSSRSSPAPLVQVANAVPNRYIVVFNDDVSQEEIASHTSWVSSLVLLEQAGISDDEKKNRTPSLFTLPSIAGYLVWFTLKLLNEVQNNPVVKYVEEDGQIDLYGASVQDGATWGISRLSSRENDGQNNLYIHDPSGGNGVTAYVIDTGVKVADDDFEDRATYGLAVAFPYLKVDLHGHGSHVAGTIGSRTWGVAKLVEIVAVGVMGPLGTGLTSDIIKGLEFAVQDHQEKVKSKKKGFKGSTVNMSIGGGASDALDAAVNAATNAGLHVVVAAGNDNKDACEYSPARASGPITVGATDSGDNKADFSNFGKCVDIHAPGVDIESIGLLTSPTTMSGTSMASPHITGLVSYFLSLQPGLGSEFNANLIKPSDFKSKLIKYGTQNIIKGLPKDTVNVLAYNGGENTTEIWQQ</sequence>
<evidence type="ECO:0000256" key="1">
    <source>
        <dbReference type="ARBA" id="ARBA00011073"/>
    </source>
</evidence>
<dbReference type="VEuPathDB" id="FungiDB:QG37_03791"/>
<evidence type="ECO:0000256" key="4">
    <source>
        <dbReference type="ARBA" id="ARBA00022825"/>
    </source>
</evidence>
<reference evidence="11" key="1">
    <citation type="journal article" date="2015" name="BMC Genomics">
        <title>Draft genome of a commonly misdiagnosed multidrug resistant pathogen Candida auris.</title>
        <authorList>
            <person name="Chatterjee S."/>
            <person name="Alampalli S.V."/>
            <person name="Nageshan R.K."/>
            <person name="Chettiar S.T."/>
            <person name="Joshi S."/>
            <person name="Tatu U.S."/>
        </authorList>
    </citation>
    <scope>NUCLEOTIDE SEQUENCE [LARGE SCALE GENOMIC DNA]</scope>
    <source>
        <strain evidence="11">6684</strain>
    </source>
</reference>
<keyword evidence="7" id="KW-0732">Signal</keyword>
<evidence type="ECO:0000256" key="3">
    <source>
        <dbReference type="ARBA" id="ARBA00022801"/>
    </source>
</evidence>
<evidence type="ECO:0000256" key="5">
    <source>
        <dbReference type="PROSITE-ProRule" id="PRU01240"/>
    </source>
</evidence>
<dbReference type="GO" id="GO:0006508">
    <property type="term" value="P:proteolysis"/>
    <property type="evidence" value="ECO:0007669"/>
    <property type="project" value="UniProtKB-KW"/>
</dbReference>
<dbReference type="Gene3D" id="3.30.70.80">
    <property type="entry name" value="Peptidase S8 propeptide/proteinase inhibitor I9"/>
    <property type="match status" value="1"/>
</dbReference>
<gene>
    <name evidence="10" type="ORF">QG37_03791</name>
</gene>
<evidence type="ECO:0000259" key="9">
    <source>
        <dbReference type="Pfam" id="PF05922"/>
    </source>
</evidence>
<dbReference type="PROSITE" id="PS00136">
    <property type="entry name" value="SUBTILASE_ASP"/>
    <property type="match status" value="1"/>
</dbReference>
<evidence type="ECO:0000313" key="11">
    <source>
        <dbReference type="Proteomes" id="UP000037122"/>
    </source>
</evidence>
<dbReference type="VEuPathDB" id="FungiDB:CJJ09_004512"/>
<dbReference type="InterPro" id="IPR015500">
    <property type="entry name" value="Peptidase_S8_subtilisin-rel"/>
</dbReference>
<evidence type="ECO:0008006" key="12">
    <source>
        <dbReference type="Google" id="ProtNLM"/>
    </source>
</evidence>
<keyword evidence="2 5" id="KW-0645">Protease</keyword>
<dbReference type="Proteomes" id="UP000037122">
    <property type="component" value="Unassembled WGS sequence"/>
</dbReference>
<evidence type="ECO:0000259" key="8">
    <source>
        <dbReference type="Pfam" id="PF00082"/>
    </source>
</evidence>
<keyword evidence="4 5" id="KW-0720">Serine protease</keyword>
<comment type="caution">
    <text evidence="10">The sequence shown here is derived from an EMBL/GenBank/DDBJ whole genome shotgun (WGS) entry which is preliminary data.</text>
</comment>
<dbReference type="PROSITE" id="PS00137">
    <property type="entry name" value="SUBTILASE_HIS"/>
    <property type="match status" value="1"/>
</dbReference>
<evidence type="ECO:0000256" key="7">
    <source>
        <dbReference type="SAM" id="SignalP"/>
    </source>
</evidence>